<comment type="caution">
    <text evidence="4">The sequence shown here is derived from an EMBL/GenBank/DDBJ whole genome shotgun (WGS) entry which is preliminary data.</text>
</comment>
<keyword evidence="1" id="KW-0285">Flavoprotein</keyword>
<gene>
    <name evidence="4" type="ORF">RJ641_029951</name>
</gene>
<name>A0AAN8VUQ4_9MAGN</name>
<keyword evidence="2" id="KW-0274">FAD</keyword>
<organism evidence="4 5">
    <name type="scientific">Dillenia turbinata</name>
    <dbReference type="NCBI Taxonomy" id="194707"/>
    <lineage>
        <taxon>Eukaryota</taxon>
        <taxon>Viridiplantae</taxon>
        <taxon>Streptophyta</taxon>
        <taxon>Embryophyta</taxon>
        <taxon>Tracheophyta</taxon>
        <taxon>Spermatophyta</taxon>
        <taxon>Magnoliopsida</taxon>
        <taxon>eudicotyledons</taxon>
        <taxon>Gunneridae</taxon>
        <taxon>Pentapetalae</taxon>
        <taxon>Dilleniales</taxon>
        <taxon>Dilleniaceae</taxon>
        <taxon>Dillenia</taxon>
    </lineage>
</organism>
<evidence type="ECO:0000313" key="5">
    <source>
        <dbReference type="Proteomes" id="UP001370490"/>
    </source>
</evidence>
<protein>
    <submittedName>
        <fullName evidence="4">Berberine/berberine-like</fullName>
    </submittedName>
</protein>
<dbReference type="InterPro" id="IPR012951">
    <property type="entry name" value="BBE"/>
</dbReference>
<evidence type="ECO:0000256" key="1">
    <source>
        <dbReference type="ARBA" id="ARBA00022630"/>
    </source>
</evidence>
<dbReference type="EMBL" id="JBAMMX010000005">
    <property type="protein sequence ID" value="KAK6940420.1"/>
    <property type="molecule type" value="Genomic_DNA"/>
</dbReference>
<dbReference type="Pfam" id="PF08031">
    <property type="entry name" value="BBE"/>
    <property type="match status" value="1"/>
</dbReference>
<accession>A0AAN8VUQ4</accession>
<sequence length="112" mass="12501">MTPFVSSNPRAAYINCMDLDLEVMNLVSPGDSSDADGVDLARTRGAKYFLKNFDRLVRAKTSIMFSRINKNCCSRQLRNWMHDQNLVATLMLISVPNGKSSPFEIGHSPTCT</sequence>
<dbReference type="AlphaFoldDB" id="A0AAN8VUQ4"/>
<dbReference type="GO" id="GO:0016491">
    <property type="term" value="F:oxidoreductase activity"/>
    <property type="evidence" value="ECO:0007669"/>
    <property type="project" value="InterPro"/>
</dbReference>
<proteinExistence type="predicted"/>
<dbReference type="Gene3D" id="3.30.465.10">
    <property type="match status" value="1"/>
</dbReference>
<feature type="domain" description="Berberine/berberine-like" evidence="3">
    <location>
        <begin position="12"/>
        <end position="62"/>
    </location>
</feature>
<dbReference type="InterPro" id="IPR016169">
    <property type="entry name" value="FAD-bd_PCMH_sub2"/>
</dbReference>
<keyword evidence="5" id="KW-1185">Reference proteome</keyword>
<dbReference type="Proteomes" id="UP001370490">
    <property type="component" value="Unassembled WGS sequence"/>
</dbReference>
<reference evidence="4 5" key="1">
    <citation type="submission" date="2023-12" db="EMBL/GenBank/DDBJ databases">
        <title>A high-quality genome assembly for Dillenia turbinata (Dilleniales).</title>
        <authorList>
            <person name="Chanderbali A."/>
        </authorList>
    </citation>
    <scope>NUCLEOTIDE SEQUENCE [LARGE SCALE GENOMIC DNA]</scope>
    <source>
        <strain evidence="4">LSX21</strain>
        <tissue evidence="4">Leaf</tissue>
    </source>
</reference>
<evidence type="ECO:0000259" key="3">
    <source>
        <dbReference type="Pfam" id="PF08031"/>
    </source>
</evidence>
<evidence type="ECO:0000256" key="2">
    <source>
        <dbReference type="ARBA" id="ARBA00022827"/>
    </source>
</evidence>
<evidence type="ECO:0000313" key="4">
    <source>
        <dbReference type="EMBL" id="KAK6940420.1"/>
    </source>
</evidence>
<dbReference type="GO" id="GO:0050660">
    <property type="term" value="F:flavin adenine dinucleotide binding"/>
    <property type="evidence" value="ECO:0007669"/>
    <property type="project" value="InterPro"/>
</dbReference>
<dbReference type="PANTHER" id="PTHR32448">
    <property type="entry name" value="OS08G0158400 PROTEIN"/>
    <property type="match status" value="1"/>
</dbReference>